<name>A0A392S264_9FABA</name>
<proteinExistence type="predicted"/>
<reference evidence="1 2" key="1">
    <citation type="journal article" date="2018" name="Front. Plant Sci.">
        <title>Red Clover (Trifolium pratense) and Zigzag Clover (T. medium) - A Picture of Genomic Similarities and Differences.</title>
        <authorList>
            <person name="Dluhosova J."/>
            <person name="Istvanek J."/>
            <person name="Nedelnik J."/>
            <person name="Repkova J."/>
        </authorList>
    </citation>
    <scope>NUCLEOTIDE SEQUENCE [LARGE SCALE GENOMIC DNA]</scope>
    <source>
        <strain evidence="2">cv. 10/8</strain>
        <tissue evidence="1">Leaf</tissue>
    </source>
</reference>
<keyword evidence="2" id="KW-1185">Reference proteome</keyword>
<dbReference type="EMBL" id="LXQA010308715">
    <property type="protein sequence ID" value="MCI42769.1"/>
    <property type="molecule type" value="Genomic_DNA"/>
</dbReference>
<feature type="non-terminal residue" evidence="1">
    <location>
        <position position="1"/>
    </location>
</feature>
<organism evidence="1 2">
    <name type="scientific">Trifolium medium</name>
    <dbReference type="NCBI Taxonomy" id="97028"/>
    <lineage>
        <taxon>Eukaryota</taxon>
        <taxon>Viridiplantae</taxon>
        <taxon>Streptophyta</taxon>
        <taxon>Embryophyta</taxon>
        <taxon>Tracheophyta</taxon>
        <taxon>Spermatophyta</taxon>
        <taxon>Magnoliopsida</taxon>
        <taxon>eudicotyledons</taxon>
        <taxon>Gunneridae</taxon>
        <taxon>Pentapetalae</taxon>
        <taxon>rosids</taxon>
        <taxon>fabids</taxon>
        <taxon>Fabales</taxon>
        <taxon>Fabaceae</taxon>
        <taxon>Papilionoideae</taxon>
        <taxon>50 kb inversion clade</taxon>
        <taxon>NPAAA clade</taxon>
        <taxon>Hologalegina</taxon>
        <taxon>IRL clade</taxon>
        <taxon>Trifolieae</taxon>
        <taxon>Trifolium</taxon>
    </lineage>
</organism>
<dbReference type="AlphaFoldDB" id="A0A392S264"/>
<evidence type="ECO:0000313" key="1">
    <source>
        <dbReference type="EMBL" id="MCI42769.1"/>
    </source>
</evidence>
<comment type="caution">
    <text evidence="1">The sequence shown here is derived from an EMBL/GenBank/DDBJ whole genome shotgun (WGS) entry which is preliminary data.</text>
</comment>
<sequence>KSSFTMLLARRVGVVTQGAVCGKFGCELLDSARRAAKHGATRLRAVYIWICLISSRHRREKVKL</sequence>
<protein>
    <submittedName>
        <fullName evidence="1">Uncharacterized protein</fullName>
    </submittedName>
</protein>
<accession>A0A392S264</accession>
<dbReference type="Proteomes" id="UP000265520">
    <property type="component" value="Unassembled WGS sequence"/>
</dbReference>
<evidence type="ECO:0000313" key="2">
    <source>
        <dbReference type="Proteomes" id="UP000265520"/>
    </source>
</evidence>